<evidence type="ECO:0000259" key="4">
    <source>
        <dbReference type="PROSITE" id="PS51175"/>
    </source>
</evidence>
<reference evidence="5 6" key="1">
    <citation type="submission" date="2018-11" db="EMBL/GenBank/DDBJ databases">
        <title>Genome sequencing of Paenibacillus sp. KCOM 3021 (= ChDC PVNT-B20).</title>
        <authorList>
            <person name="Kook J.-K."/>
            <person name="Park S.-N."/>
            <person name="Lim Y.K."/>
        </authorList>
    </citation>
    <scope>NUCLEOTIDE SEQUENCE [LARGE SCALE GENOMIC DNA]</scope>
    <source>
        <strain evidence="5 6">KCOM 3021</strain>
    </source>
</reference>
<evidence type="ECO:0000313" key="6">
    <source>
        <dbReference type="Proteomes" id="UP000267017"/>
    </source>
</evidence>
<dbReference type="InterPro" id="IPR006584">
    <property type="entry name" value="Cellulose-bd_IV"/>
</dbReference>
<dbReference type="SUPFAM" id="SSF50405">
    <property type="entry name" value="Actin-crosslinking proteins"/>
    <property type="match status" value="1"/>
</dbReference>
<evidence type="ECO:0000313" key="5">
    <source>
        <dbReference type="EMBL" id="RRJ66878.1"/>
    </source>
</evidence>
<dbReference type="PANTHER" id="PTHR42721">
    <property type="entry name" value="SUGAR HYDROLASE-RELATED"/>
    <property type="match status" value="1"/>
</dbReference>
<comment type="similarity">
    <text evidence="1">Belongs to the glycosyl hydrolase 3 family.</text>
</comment>
<keyword evidence="6" id="KW-1185">Reference proteome</keyword>
<dbReference type="Proteomes" id="UP000267017">
    <property type="component" value="Unassembled WGS sequence"/>
</dbReference>
<comment type="caution">
    <text evidence="5">The sequence shown here is derived from an EMBL/GenBank/DDBJ whole genome shotgun (WGS) entry which is preliminary data.</text>
</comment>
<dbReference type="CDD" id="cd23343">
    <property type="entry name" value="beta-trefoil_FSCN_BglX-like"/>
    <property type="match status" value="1"/>
</dbReference>
<dbReference type="Pfam" id="PF01915">
    <property type="entry name" value="Glyco_hydro_3_C"/>
    <property type="match status" value="1"/>
</dbReference>
<dbReference type="Gene3D" id="2.60.120.380">
    <property type="match status" value="1"/>
</dbReference>
<dbReference type="PRINTS" id="PR00133">
    <property type="entry name" value="GLHYDRLASE3"/>
</dbReference>
<sequence>MSYPYQNPDLPLMERVDDLISRFTLAEKIELMCQYQTNIPRLGVNKYKHGTEGAHGVAWLGEATVFPQNTGLACTWNPELLQKIGSVIGDEARVYYQRDPAINGLTIWAPTVDMERDPRWGRTEEAYGEDPHLTGALTTGLVKGLQGDHPFYYKAVATLKHFYGNNNEADRGSASVSIDPRNKREYYLKAFEPAFRDGRAGSMMTAYNGINGTPCNFNHEVKTIVKGEWGMDGFVVGDAGDVLGTVMDHHYVDSYAEAVAGSIKAGIDSITDDQPISQQALRDALEQGLLTEADLDSALRNTFRVRFRLGEFDPEDRNPYGHVPESKLCAPEHAALALEAARESVVLLKNDSLLPLGKDAASVAVIGPLADEAFTDWYSGTPPYRVTPLQGVTEKMNGRPVQFTTGLDRIRLRSAATGKYVAIAAGESGGAALVADCENAEQAEVFERNDWGWGQITLRALSSGKFVTESESGRLEAMADEARGWFVKEAFGFETQEDGSVRMKSWEGKPVSVGVQGYMNIDTDREEATGGDGEEATKVDANAIVDAGAVVSAGTNTSNEKAVAYAADGFIVEVVQSGVQLAVEAAKNADTAIVFVGNSPFINGKETTDRPDITLPPAQQALIQAVKAANPRMVVAIVGGYPFAVNWEQEHVPSIMFTSHAGQELGHALADVLFGDYNPAGRLNMTWYKSVDQLPDIMDYDIIKGKRTYQYFDGEVLYPFGHGLSYTTFEYGGLSLSRAEIGKDDTVAVSVNIRNAGKLDGDEVVQLYVRAEASRVPRPLKTLKGFKRIHLAAGESKTVTLELKASELAFWDVTRERYCVETGYYTIMVGPSSGHIAAAATLRVEGETVPPRSLREPVKAVNYDDYDGVFIDECREGGESIRTTQYSGCGWIAFRDVEFGAGASEFEARVSGHLKGGEIVITLDLPDGEAAGTCRVLPTGGRQAWTTVTAQVTGASGRRSVYLHLKGEVQISRFRIS</sequence>
<dbReference type="PANTHER" id="PTHR42721:SF3">
    <property type="entry name" value="BETA-D-XYLOSIDASE 5-RELATED"/>
    <property type="match status" value="1"/>
</dbReference>
<keyword evidence="3" id="KW-0378">Hydrolase</keyword>
<dbReference type="EMBL" id="RRCN01000001">
    <property type="protein sequence ID" value="RRJ66878.1"/>
    <property type="molecule type" value="Genomic_DNA"/>
</dbReference>
<dbReference type="GO" id="GO:0008422">
    <property type="term" value="F:beta-glucosidase activity"/>
    <property type="evidence" value="ECO:0007669"/>
    <property type="project" value="UniProtKB-ARBA"/>
</dbReference>
<evidence type="ECO:0000256" key="1">
    <source>
        <dbReference type="ARBA" id="ARBA00005336"/>
    </source>
</evidence>
<dbReference type="InterPro" id="IPR036881">
    <property type="entry name" value="Glyco_hydro_3_C_sf"/>
</dbReference>
<dbReference type="GO" id="GO:0045493">
    <property type="term" value="P:xylan catabolic process"/>
    <property type="evidence" value="ECO:0007669"/>
    <property type="project" value="InterPro"/>
</dbReference>
<dbReference type="Pfam" id="PF03422">
    <property type="entry name" value="CBM_6"/>
    <property type="match status" value="1"/>
</dbReference>
<proteinExistence type="inferred from homology"/>
<dbReference type="Gene3D" id="2.60.120.260">
    <property type="entry name" value="Galactose-binding domain-like"/>
    <property type="match status" value="1"/>
</dbReference>
<evidence type="ECO:0000256" key="2">
    <source>
        <dbReference type="ARBA" id="ARBA00022729"/>
    </source>
</evidence>
<dbReference type="Gene3D" id="3.20.20.300">
    <property type="entry name" value="Glycoside hydrolase, family 3, N-terminal domain"/>
    <property type="match status" value="1"/>
</dbReference>
<evidence type="ECO:0000256" key="3">
    <source>
        <dbReference type="ARBA" id="ARBA00022801"/>
    </source>
</evidence>
<dbReference type="SMART" id="SM00606">
    <property type="entry name" value="CBD_IV"/>
    <property type="match status" value="1"/>
</dbReference>
<dbReference type="Gene3D" id="2.60.40.10">
    <property type="entry name" value="Immunoglobulins"/>
    <property type="match status" value="1"/>
</dbReference>
<dbReference type="RefSeq" id="WP_128634662.1">
    <property type="nucleotide sequence ID" value="NZ_RRCN01000001.1"/>
</dbReference>
<dbReference type="InterPro" id="IPR026891">
    <property type="entry name" value="Fn3-like"/>
</dbReference>
<dbReference type="InterPro" id="IPR013783">
    <property type="entry name" value="Ig-like_fold"/>
</dbReference>
<keyword evidence="2" id="KW-0732">Signal</keyword>
<dbReference type="AlphaFoldDB" id="A0A3P3UB94"/>
<dbReference type="SMART" id="SM01217">
    <property type="entry name" value="Fn3_like"/>
    <property type="match status" value="1"/>
</dbReference>
<dbReference type="GO" id="GO:0030246">
    <property type="term" value="F:carbohydrate binding"/>
    <property type="evidence" value="ECO:0007669"/>
    <property type="project" value="InterPro"/>
</dbReference>
<dbReference type="SUPFAM" id="SSF52279">
    <property type="entry name" value="Beta-D-glucan exohydrolase, C-terminal domain"/>
    <property type="match status" value="2"/>
</dbReference>
<dbReference type="Gene3D" id="3.40.50.1700">
    <property type="entry name" value="Glycoside hydrolase family 3 C-terminal domain"/>
    <property type="match status" value="1"/>
</dbReference>
<dbReference type="SUPFAM" id="SSF51445">
    <property type="entry name" value="(Trans)glycosidases"/>
    <property type="match status" value="1"/>
</dbReference>
<protein>
    <submittedName>
        <fullName evidence="5">Carbohydrate-binding protein</fullName>
    </submittedName>
</protein>
<dbReference type="FunFam" id="2.60.40.10:FF:000495">
    <property type="entry name" value="Periplasmic beta-glucosidase"/>
    <property type="match status" value="1"/>
</dbReference>
<dbReference type="InterPro" id="IPR017853">
    <property type="entry name" value="GH"/>
</dbReference>
<dbReference type="Pfam" id="PF00933">
    <property type="entry name" value="Glyco_hydro_3"/>
    <property type="match status" value="1"/>
</dbReference>
<dbReference type="GO" id="GO:0009044">
    <property type="term" value="F:xylan 1,4-beta-xylosidase activity"/>
    <property type="evidence" value="ECO:0007669"/>
    <property type="project" value="InterPro"/>
</dbReference>
<dbReference type="InterPro" id="IPR001764">
    <property type="entry name" value="Glyco_hydro_3_N"/>
</dbReference>
<dbReference type="GO" id="GO:0031222">
    <property type="term" value="P:arabinan catabolic process"/>
    <property type="evidence" value="ECO:0007669"/>
    <property type="project" value="TreeGrafter"/>
</dbReference>
<dbReference type="SUPFAM" id="SSF49785">
    <property type="entry name" value="Galactose-binding domain-like"/>
    <property type="match status" value="1"/>
</dbReference>
<dbReference type="PROSITE" id="PS51175">
    <property type="entry name" value="CBM6"/>
    <property type="match status" value="1"/>
</dbReference>
<dbReference type="InterPro" id="IPR005084">
    <property type="entry name" value="CBM6"/>
</dbReference>
<dbReference type="InterPro" id="IPR044993">
    <property type="entry name" value="BXL"/>
</dbReference>
<dbReference type="InterPro" id="IPR008979">
    <property type="entry name" value="Galactose-bd-like_sf"/>
</dbReference>
<accession>A0A3P3UB94</accession>
<dbReference type="InterPro" id="IPR002772">
    <property type="entry name" value="Glyco_hydro_3_C"/>
</dbReference>
<name>A0A3P3UB94_9BACL</name>
<dbReference type="InterPro" id="IPR008999">
    <property type="entry name" value="Actin-crosslinking"/>
</dbReference>
<dbReference type="CDD" id="cd04084">
    <property type="entry name" value="CBM6_xylanase-like"/>
    <property type="match status" value="1"/>
</dbReference>
<dbReference type="InterPro" id="IPR036962">
    <property type="entry name" value="Glyco_hydro_3_N_sf"/>
</dbReference>
<dbReference type="OrthoDB" id="9805821at2"/>
<dbReference type="Pfam" id="PF14310">
    <property type="entry name" value="Fn3-like"/>
    <property type="match status" value="1"/>
</dbReference>
<dbReference type="GO" id="GO:0046556">
    <property type="term" value="F:alpha-L-arabinofuranosidase activity"/>
    <property type="evidence" value="ECO:0007669"/>
    <property type="project" value="TreeGrafter"/>
</dbReference>
<feature type="domain" description="CBM6" evidence="4">
    <location>
        <begin position="856"/>
        <end position="977"/>
    </location>
</feature>
<gene>
    <name evidence="5" type="ORF">EHV15_31065</name>
</gene>
<organism evidence="5 6">
    <name type="scientific">Paenibacillus oralis</name>
    <dbReference type="NCBI Taxonomy" id="2490856"/>
    <lineage>
        <taxon>Bacteria</taxon>
        <taxon>Bacillati</taxon>
        <taxon>Bacillota</taxon>
        <taxon>Bacilli</taxon>
        <taxon>Bacillales</taxon>
        <taxon>Paenibacillaceae</taxon>
        <taxon>Paenibacillus</taxon>
    </lineage>
</organism>